<dbReference type="PANTHER" id="PTHR33442:SF5">
    <property type="entry name" value="BIFUNCTIONAL TRANS-3-HYDROXY-L-PROLINE DEHYDRATASE_2-EPIMERASE"/>
    <property type="match status" value="1"/>
</dbReference>
<keyword evidence="3" id="KW-1185">Reference proteome</keyword>
<gene>
    <name evidence="2" type="ORF">P4706_19950</name>
</gene>
<evidence type="ECO:0000256" key="1">
    <source>
        <dbReference type="ARBA" id="ARBA00007529"/>
    </source>
</evidence>
<evidence type="ECO:0000313" key="2">
    <source>
        <dbReference type="EMBL" id="MEC0275326.1"/>
    </source>
</evidence>
<sequence length="335" mass="37094">MINFSKFIETIDTHTMGQPTRIIVSGVPKISGDTMLEKKNNLKNEIPWLRKLLMNEPRGHQDMFGAILCEPSQEGCDAGLIFMDSGDYLNMCGHGTIGTITAGIQFGLLPQKEMFFLDTPSGKIECTVKYKDRKVSQVSFRNVPSFVLEKNVNILMEGYGTIKLDIVFGGSIFAIVDASQFHLKLNTNETLVLSKLGMRIKQILNEQFYFEHPQNPNICSVDLVEFSLKKGKNHYRNAVVFGNGQIDRSPCGTGTSAKLATLDLQVGESIIQESIIDSRFIGKVVGKTTVSGFGAIIPEITGSAWVTGLHRFALEETDPYQQGFTLNQQSLLENA</sequence>
<dbReference type="EMBL" id="JARNBH010000019">
    <property type="protein sequence ID" value="MEC0275326.1"/>
    <property type="molecule type" value="Genomic_DNA"/>
</dbReference>
<evidence type="ECO:0000313" key="3">
    <source>
        <dbReference type="Proteomes" id="UP001307168"/>
    </source>
</evidence>
<dbReference type="SUPFAM" id="SSF54506">
    <property type="entry name" value="Diaminopimelate epimerase-like"/>
    <property type="match status" value="1"/>
</dbReference>
<dbReference type="FunFam" id="3.10.310.10:FF:000005">
    <property type="entry name" value="Proline racemase"/>
    <property type="match status" value="1"/>
</dbReference>
<dbReference type="RefSeq" id="WP_192824878.1">
    <property type="nucleotide sequence ID" value="NZ_JARNBH010000019.1"/>
</dbReference>
<reference evidence="2 3" key="1">
    <citation type="submission" date="2023-03" db="EMBL/GenBank/DDBJ databases">
        <title>Bacillus Genome Sequencing.</title>
        <authorList>
            <person name="Dunlap C."/>
        </authorList>
    </citation>
    <scope>NUCLEOTIDE SEQUENCE [LARGE SCALE GENOMIC DNA]</scope>
    <source>
        <strain evidence="2 3">B-41290</strain>
    </source>
</reference>
<dbReference type="Proteomes" id="UP001307168">
    <property type="component" value="Unassembled WGS sequence"/>
</dbReference>
<comment type="similarity">
    <text evidence="1">Belongs to the proline racemase family.</text>
</comment>
<organism evidence="2 3">
    <name type="scientific">Peribacillus castrilensis</name>
    <dbReference type="NCBI Taxonomy" id="2897690"/>
    <lineage>
        <taxon>Bacteria</taxon>
        <taxon>Bacillati</taxon>
        <taxon>Bacillota</taxon>
        <taxon>Bacilli</taxon>
        <taxon>Bacillales</taxon>
        <taxon>Bacillaceae</taxon>
        <taxon>Peribacillus</taxon>
    </lineage>
</organism>
<dbReference type="AlphaFoldDB" id="A0AAW9NBU2"/>
<dbReference type="GO" id="GO:0047580">
    <property type="term" value="F:4-hydroxyproline epimerase activity"/>
    <property type="evidence" value="ECO:0007669"/>
    <property type="project" value="TreeGrafter"/>
</dbReference>
<dbReference type="Pfam" id="PF05544">
    <property type="entry name" value="Pro_racemase"/>
    <property type="match status" value="1"/>
</dbReference>
<comment type="caution">
    <text evidence="2">The sequence shown here is derived from an EMBL/GenBank/DDBJ whole genome shotgun (WGS) entry which is preliminary data.</text>
</comment>
<name>A0AAW9NBU2_9BACI</name>
<protein>
    <submittedName>
        <fullName evidence="2">Proline racemase family protein</fullName>
    </submittedName>
</protein>
<dbReference type="PANTHER" id="PTHR33442">
    <property type="entry name" value="TRANS-3-HYDROXY-L-PROLINE DEHYDRATASE"/>
    <property type="match status" value="1"/>
</dbReference>
<dbReference type="Gene3D" id="3.10.310.10">
    <property type="entry name" value="Diaminopimelate Epimerase, Chain A, domain 1"/>
    <property type="match status" value="2"/>
</dbReference>
<dbReference type="SFLD" id="SFLDS00028">
    <property type="entry name" value="Proline_Racemase"/>
    <property type="match status" value="1"/>
</dbReference>
<accession>A0AAW9NBU2</accession>
<dbReference type="PIRSF" id="PIRSF029792">
    <property type="entry name" value="Pro_racemase"/>
    <property type="match status" value="1"/>
</dbReference>
<dbReference type="InterPro" id="IPR008794">
    <property type="entry name" value="Pro_racemase_fam"/>
</dbReference>
<proteinExistence type="inferred from homology"/>